<dbReference type="AlphaFoldDB" id="A0A7C3C0C2"/>
<comment type="caution">
    <text evidence="1">The sequence shown here is derived from an EMBL/GenBank/DDBJ whole genome shotgun (WGS) entry which is preliminary data.</text>
</comment>
<gene>
    <name evidence="1" type="ORF">ENJ67_04635</name>
</gene>
<dbReference type="Proteomes" id="UP000886390">
    <property type="component" value="Unassembled WGS sequence"/>
</dbReference>
<dbReference type="EMBL" id="DRNH01000248">
    <property type="protein sequence ID" value="HFB53999.1"/>
    <property type="molecule type" value="Genomic_DNA"/>
</dbReference>
<evidence type="ECO:0000313" key="1">
    <source>
        <dbReference type="EMBL" id="HFB53999.1"/>
    </source>
</evidence>
<sequence length="245" mass="28685">MSLNKQKVTIEYKYRGSIELPDTPHAKDIFFRVKQAYANHEKMGVHLLFSRNKLQQLKKYQKGSAEQELLELDFYIQMGEILGFKTEDAKKLKASIILVNDTAHTSFNITKRLKLINKKKKSHATKSYLFWDIENFSSIASIFNDVIEPYEIEDKHIFMAANPDSLYLKRAEWEANLYDYGKTLNSFEFIKCGHGKDVADDVLLEQMQKLHLKNANIFILTFDRELKERFTKEVDKSNNLYILGK</sequence>
<organism evidence="1">
    <name type="scientific">Sulfurimonas autotrophica</name>
    <dbReference type="NCBI Taxonomy" id="202747"/>
    <lineage>
        <taxon>Bacteria</taxon>
        <taxon>Pseudomonadati</taxon>
        <taxon>Campylobacterota</taxon>
        <taxon>Epsilonproteobacteria</taxon>
        <taxon>Campylobacterales</taxon>
        <taxon>Sulfurimonadaceae</taxon>
        <taxon>Sulfurimonas</taxon>
    </lineage>
</organism>
<protein>
    <submittedName>
        <fullName evidence="1">Uncharacterized protein</fullName>
    </submittedName>
</protein>
<accession>A0A7C3C0C2</accession>
<proteinExistence type="predicted"/>
<reference evidence="1" key="1">
    <citation type="journal article" date="2020" name="mSystems">
        <title>Genome- and Community-Level Interaction Insights into Carbon Utilization and Element Cycling Functions of Hydrothermarchaeota in Hydrothermal Sediment.</title>
        <authorList>
            <person name="Zhou Z."/>
            <person name="Liu Y."/>
            <person name="Xu W."/>
            <person name="Pan J."/>
            <person name="Luo Z.H."/>
            <person name="Li M."/>
        </authorList>
    </citation>
    <scope>NUCLEOTIDE SEQUENCE [LARGE SCALE GENOMIC DNA]</scope>
    <source>
        <strain evidence="1">HyVt-507</strain>
    </source>
</reference>
<name>A0A7C3C0C2_9BACT</name>